<evidence type="ECO:0000313" key="1">
    <source>
        <dbReference type="EMBL" id="CDM32931.1"/>
    </source>
</evidence>
<dbReference type="Proteomes" id="UP000030686">
    <property type="component" value="Unassembled WGS sequence"/>
</dbReference>
<dbReference type="STRING" id="1365484.W6QA91"/>
<dbReference type="OrthoDB" id="4227485at2759"/>
<dbReference type="AlphaFoldDB" id="W6QA91"/>
<accession>W6QA91</accession>
<sequence>MAAKQVRAHQATYYDRNLRQVAPGQCFNAAIEDGTNIIFLTFGDDMAVCEETVNSIARALQVGHDSDRDRPSKRR</sequence>
<proteinExistence type="predicted"/>
<dbReference type="EMBL" id="HG792016">
    <property type="protein sequence ID" value="CDM32931.1"/>
    <property type="molecule type" value="Genomic_DNA"/>
</dbReference>
<evidence type="ECO:0000313" key="2">
    <source>
        <dbReference type="Proteomes" id="UP000030686"/>
    </source>
</evidence>
<gene>
    <name evidence="1" type="ORF">PROQFM164_S02g003082</name>
</gene>
<dbReference type="OMA" id="DDMAVCE"/>
<reference evidence="1" key="1">
    <citation type="journal article" date="2014" name="Nat. Commun.">
        <title>Multiple recent horizontal transfers of a large genomic region in cheese making fungi.</title>
        <authorList>
            <person name="Cheeseman K."/>
            <person name="Ropars J."/>
            <person name="Renault P."/>
            <person name="Dupont J."/>
            <person name="Gouzy J."/>
            <person name="Branca A."/>
            <person name="Abraham A.L."/>
            <person name="Ceppi M."/>
            <person name="Conseiller E."/>
            <person name="Debuchy R."/>
            <person name="Malagnac F."/>
            <person name="Goarin A."/>
            <person name="Silar P."/>
            <person name="Lacoste S."/>
            <person name="Sallet E."/>
            <person name="Bensimon A."/>
            <person name="Giraud T."/>
            <person name="Brygoo Y."/>
        </authorList>
    </citation>
    <scope>NUCLEOTIDE SEQUENCE [LARGE SCALE GENOMIC DNA]</scope>
    <source>
        <strain evidence="1">FM164</strain>
    </source>
</reference>
<protein>
    <submittedName>
        <fullName evidence="1">Genomic scaffold, ProqFM164S02</fullName>
    </submittedName>
</protein>
<organism evidence="1 2">
    <name type="scientific">Penicillium roqueforti (strain FM164)</name>
    <dbReference type="NCBI Taxonomy" id="1365484"/>
    <lineage>
        <taxon>Eukaryota</taxon>
        <taxon>Fungi</taxon>
        <taxon>Dikarya</taxon>
        <taxon>Ascomycota</taxon>
        <taxon>Pezizomycotina</taxon>
        <taxon>Eurotiomycetes</taxon>
        <taxon>Eurotiomycetidae</taxon>
        <taxon>Eurotiales</taxon>
        <taxon>Aspergillaceae</taxon>
        <taxon>Penicillium</taxon>
    </lineage>
</organism>
<keyword evidence="2" id="KW-1185">Reference proteome</keyword>
<name>W6QA91_PENRF</name>